<evidence type="ECO:0000259" key="3">
    <source>
        <dbReference type="Pfam" id="PF16220"/>
    </source>
</evidence>
<evidence type="ECO:0008006" key="6">
    <source>
        <dbReference type="Google" id="ProtNLM"/>
    </source>
</evidence>
<dbReference type="PIRSF" id="PIRSF018266">
    <property type="entry name" value="FecR"/>
    <property type="match status" value="1"/>
</dbReference>
<feature type="transmembrane region" description="Helical" evidence="1">
    <location>
        <begin position="91"/>
        <end position="109"/>
    </location>
</feature>
<evidence type="ECO:0000313" key="5">
    <source>
        <dbReference type="Proteomes" id="UP000258016"/>
    </source>
</evidence>
<sequence length="325" mass="34340">MARTDMMTDTGDHIRLEAIDWAIATQHPDFSDWDGFARWLEADPRHTLAYDQALAAAGSVADLAAQAAPAMPRAANDEEVGPRQKTVRRRWMIGALAASLLAVIAIPAWQMRPQPYTVTTAMGETRSIDLPDGSMIVINGGSRLGLDRGNPRFARLETGEALFEVQHDARDPFVVEAGDVRLVDAGTAFNVVRTGSDLDVAVSEGVVIVNPERENVRLPAGRRAVMAGAGGGIMLSDIAPDQVGSWRSGRLSFAGTSLAAVAAALERGLGTRILVHPSIAARPFSGVVQISGRGAGAVAAIAPVLGTRAVRRADGWELVSDDALP</sequence>
<proteinExistence type="predicted"/>
<keyword evidence="5" id="KW-1185">Reference proteome</keyword>
<dbReference type="Pfam" id="PF16220">
    <property type="entry name" value="DUF4880"/>
    <property type="match status" value="1"/>
</dbReference>
<dbReference type="Pfam" id="PF04773">
    <property type="entry name" value="FecR"/>
    <property type="match status" value="1"/>
</dbReference>
<evidence type="ECO:0000256" key="1">
    <source>
        <dbReference type="SAM" id="Phobius"/>
    </source>
</evidence>
<organism evidence="4 5">
    <name type="scientific">Blastomonas fulva</name>
    <dbReference type="NCBI Taxonomy" id="1550728"/>
    <lineage>
        <taxon>Bacteria</taxon>
        <taxon>Pseudomonadati</taxon>
        <taxon>Pseudomonadota</taxon>
        <taxon>Alphaproteobacteria</taxon>
        <taxon>Sphingomonadales</taxon>
        <taxon>Sphingomonadaceae</taxon>
        <taxon>Blastomonas</taxon>
    </lineage>
</organism>
<dbReference type="PANTHER" id="PTHR30273:SF2">
    <property type="entry name" value="PROTEIN FECR"/>
    <property type="match status" value="1"/>
</dbReference>
<evidence type="ECO:0000313" key="4">
    <source>
        <dbReference type="EMBL" id="ASR50681.1"/>
    </source>
</evidence>
<accession>A0ABN5B0Y5</accession>
<feature type="domain" description="FecR protein" evidence="2">
    <location>
        <begin position="117"/>
        <end position="207"/>
    </location>
</feature>
<evidence type="ECO:0000259" key="2">
    <source>
        <dbReference type="Pfam" id="PF04773"/>
    </source>
</evidence>
<dbReference type="InterPro" id="IPR032623">
    <property type="entry name" value="FecR_N"/>
</dbReference>
<keyword evidence="1" id="KW-1133">Transmembrane helix</keyword>
<dbReference type="Gene3D" id="2.60.120.1440">
    <property type="match status" value="1"/>
</dbReference>
<dbReference type="Proteomes" id="UP000258016">
    <property type="component" value="Chromosome"/>
</dbReference>
<keyword evidence="1" id="KW-0472">Membrane</keyword>
<dbReference type="PANTHER" id="PTHR30273">
    <property type="entry name" value="PERIPLASMIC SIGNAL SENSOR AND SIGMA FACTOR ACTIVATOR FECR-RELATED"/>
    <property type="match status" value="1"/>
</dbReference>
<name>A0ABN5B0Y5_9SPHN</name>
<dbReference type="InterPro" id="IPR012373">
    <property type="entry name" value="Ferrdict_sens_TM"/>
</dbReference>
<dbReference type="EMBL" id="CP020083">
    <property type="protein sequence ID" value="ASR50681.1"/>
    <property type="molecule type" value="Genomic_DNA"/>
</dbReference>
<dbReference type="InterPro" id="IPR006860">
    <property type="entry name" value="FecR"/>
</dbReference>
<feature type="domain" description="FecR N-terminal" evidence="3">
    <location>
        <begin position="17"/>
        <end position="54"/>
    </location>
</feature>
<reference evidence="4 5" key="1">
    <citation type="submission" date="2017-03" db="EMBL/GenBank/DDBJ databases">
        <title>Complete genome sequence of Blastomonas fulva degrading microcsystin LR.</title>
        <authorList>
            <person name="Lee H.-g."/>
            <person name="Jin L."/>
            <person name="oh H.-M."/>
        </authorList>
    </citation>
    <scope>NUCLEOTIDE SEQUENCE [LARGE SCALE GENOMIC DNA]</scope>
    <source>
        <strain evidence="4 5">T2</strain>
    </source>
</reference>
<gene>
    <name evidence="4" type="ORF">B5J99_03695</name>
</gene>
<protein>
    <recommendedName>
        <fullName evidence="6">FecR protein domain-containing protein</fullName>
    </recommendedName>
</protein>
<keyword evidence="1" id="KW-0812">Transmembrane</keyword>